<dbReference type="SUPFAM" id="SSF52129">
    <property type="entry name" value="Caspase-like"/>
    <property type="match status" value="1"/>
</dbReference>
<dbReference type="EMBL" id="RSMR01000037">
    <property type="protein sequence ID" value="MIK94416.1"/>
    <property type="molecule type" value="Genomic_DNA"/>
</dbReference>
<dbReference type="Proteomes" id="UP000885283">
    <property type="component" value="Unassembled WGS sequence"/>
</dbReference>
<dbReference type="PANTHER" id="PTHR48104:SF30">
    <property type="entry name" value="METACASPASE-1"/>
    <property type="match status" value="1"/>
</dbReference>
<evidence type="ECO:0000313" key="2">
    <source>
        <dbReference type="EMBL" id="EAA8666944.1"/>
    </source>
</evidence>
<proteinExistence type="predicted"/>
<evidence type="ECO:0000259" key="1">
    <source>
        <dbReference type="Pfam" id="PF00656"/>
    </source>
</evidence>
<accession>A0A3R0CCD4</accession>
<reference evidence="3" key="1">
    <citation type="submission" date="2018-08" db="EMBL/GenBank/DDBJ databases">
        <authorList>
            <consortium name="GenomeTrakr network: Whole genome sequencing for foodborne pathogen traceback"/>
        </authorList>
    </citation>
    <scope>NUCLEOTIDE SEQUENCE [LARGE SCALE GENOMIC DNA]</scope>
    <source>
        <strain evidence="3">FLUFL-1338</strain>
        <strain evidence="2">FLUFL-367</strain>
    </source>
</reference>
<evidence type="ECO:0000313" key="3">
    <source>
        <dbReference type="EMBL" id="MIK94416.1"/>
    </source>
</evidence>
<dbReference type="GO" id="GO:0004197">
    <property type="term" value="F:cysteine-type endopeptidase activity"/>
    <property type="evidence" value="ECO:0007669"/>
    <property type="project" value="InterPro"/>
</dbReference>
<name>A0A3R0CCD4_SALER</name>
<dbReference type="InterPro" id="IPR050452">
    <property type="entry name" value="Metacaspase"/>
</dbReference>
<dbReference type="AlphaFoldDB" id="A0A3R0CCD4"/>
<dbReference type="GO" id="GO:0006508">
    <property type="term" value="P:proteolysis"/>
    <property type="evidence" value="ECO:0007669"/>
    <property type="project" value="InterPro"/>
</dbReference>
<dbReference type="Gene3D" id="3.40.50.1460">
    <property type="match status" value="1"/>
</dbReference>
<dbReference type="InterPro" id="IPR011600">
    <property type="entry name" value="Pept_C14_caspase"/>
</dbReference>
<organism evidence="3">
    <name type="scientific">Salmonella enterica</name>
    <name type="common">Salmonella choleraesuis</name>
    <dbReference type="NCBI Taxonomy" id="28901"/>
    <lineage>
        <taxon>Bacteria</taxon>
        <taxon>Pseudomonadati</taxon>
        <taxon>Pseudomonadota</taxon>
        <taxon>Gammaproteobacteria</taxon>
        <taxon>Enterobacterales</taxon>
        <taxon>Enterobacteriaceae</taxon>
        <taxon>Salmonella</taxon>
    </lineage>
</organism>
<dbReference type="PANTHER" id="PTHR48104">
    <property type="entry name" value="METACASPASE-4"/>
    <property type="match status" value="1"/>
</dbReference>
<dbReference type="Proteomes" id="UP000839834">
    <property type="component" value="Unassembled WGS sequence"/>
</dbReference>
<feature type="domain" description="Peptidase C14 caspase" evidence="1">
    <location>
        <begin position="16"/>
        <end position="241"/>
    </location>
</feature>
<protein>
    <submittedName>
        <fullName evidence="3">Caspase family protein</fullName>
    </submittedName>
</protein>
<dbReference type="EMBL" id="AAACVH010000034">
    <property type="protein sequence ID" value="EAA8666944.1"/>
    <property type="molecule type" value="Genomic_DNA"/>
</dbReference>
<dbReference type="Pfam" id="PF00656">
    <property type="entry name" value="Peptidase_C14"/>
    <property type="match status" value="1"/>
</dbReference>
<sequence length="583" mass="66522">MKDFRYFLKECYINSRALVIGINKYKNISPLAYAVNDALEIKSLLINEFDFEESNISFLLDENATKENILRAFSRLTRDDVELDERIFIFYAGHGETRTGIYGEVGFLVPHDAITDDLSTFIRWDELTKNAELIRAKHILFIMDACYGGLALTRGIGPGSTRFLNDMMLRYSRQVLTAGKADETVADSGGPLPNHSVFTGHLIEGLKGKAFTENGVLTANGLMTYVYNKVSNDKSSNQSPHYGYIDGDGDFIFKSPSWSSVNSGEIMDNDRLISVPYFQEEFSPLKTEDKIRKTKQLLANDSSSIELHDFVIDEVKNFLSETSEDFFSVNGQFAKEELLERISKYENISKNIIPMVSCVSYWAREIHIPLLSKALARATDRLERGGGLTIWLNLRWYPLIMQFYALGIAAFENKKYDTLFNIFFIKLDSSLSDNGKPLYFSEAISNAILELVRQDVFKQLPGLERHYVPMSEHLHTILQPLIDDTLFIGKNYENAFDDFECFFALVIADLHNQQERTVWGPVGRFGWKEKRSYNSPLSNMIKEAKEQGINWAPLKCGFFGGDISRFSLVADEYLKIISGLHWY</sequence>
<comment type="caution">
    <text evidence="3">The sequence shown here is derived from an EMBL/GenBank/DDBJ whole genome shotgun (WGS) entry which is preliminary data.</text>
</comment>
<dbReference type="InterPro" id="IPR029030">
    <property type="entry name" value="Caspase-like_dom_sf"/>
</dbReference>
<dbReference type="GO" id="GO:0005737">
    <property type="term" value="C:cytoplasm"/>
    <property type="evidence" value="ECO:0007669"/>
    <property type="project" value="TreeGrafter"/>
</dbReference>
<gene>
    <name evidence="3" type="ORF">KO51_23650</name>
    <name evidence="2" type="ORF">NL99_18565</name>
</gene>